<proteinExistence type="predicted"/>
<reference evidence="3" key="1">
    <citation type="submission" date="2014-09" db="EMBL/GenBank/DDBJ databases">
        <authorList>
            <person name="Sharma Rahul"/>
            <person name="Thines Marco"/>
        </authorList>
    </citation>
    <scope>NUCLEOTIDE SEQUENCE [LARGE SCALE GENOMIC DNA]</scope>
</reference>
<dbReference type="GeneID" id="36401496"/>
<dbReference type="GO" id="GO:0042765">
    <property type="term" value="C:GPI-anchor transamidase complex"/>
    <property type="evidence" value="ECO:0007669"/>
    <property type="project" value="InterPro"/>
</dbReference>
<dbReference type="Proteomes" id="UP000054928">
    <property type="component" value="Unassembled WGS sequence"/>
</dbReference>
<dbReference type="EMBL" id="CCYD01002939">
    <property type="protein sequence ID" value="CEG48629.1"/>
    <property type="molecule type" value="Genomic_DNA"/>
</dbReference>
<dbReference type="AlphaFoldDB" id="A0A0P1B1R3"/>
<dbReference type="OrthoDB" id="331263at2759"/>
<feature type="signal peptide" evidence="1">
    <location>
        <begin position="1"/>
        <end position="22"/>
    </location>
</feature>
<dbReference type="RefSeq" id="XP_024584998.1">
    <property type="nucleotide sequence ID" value="XM_024719728.1"/>
</dbReference>
<evidence type="ECO:0000313" key="3">
    <source>
        <dbReference type="Proteomes" id="UP000054928"/>
    </source>
</evidence>
<dbReference type="OMA" id="NHGHYIG"/>
<dbReference type="PANTHER" id="PTHR12959:SF11">
    <property type="entry name" value="GPI TRANSAMIDASE COMPONENT PIG-T"/>
    <property type="match status" value="1"/>
</dbReference>
<dbReference type="InterPro" id="IPR007245">
    <property type="entry name" value="PIG-T"/>
</dbReference>
<accession>A0A0P1B1R3</accession>
<sequence>MPPIDVVELLFILLSFLHVAHTEYTERLILRPLPALNQVLGSFEFSVSEVSAIESESIFPNVLRQILDKYDVGSLHLTFSIGKYADWRYGAAQNLNGSSCAHAPFGTRLQVALRADLDAQQRWRGITSELGGIFSASLNQMDKTVVTNLLPTSKLHEYGVYPSTNVSQSLLFLQGSLPREEFCTENLTPWLKILPCRSISGLGTLIDPIMAVSGEYLMVSLYAERSPDGTYSLRQHLTTVQSPTKRNKARWSLGSLFLASHQTSTNLVACPLARKSTIITKVNDSLDMVTTDLRIKVVPLSEPWFENWKDASEKAVVNPSSNNQQDVVSVHRFTTGYGQVRGSIAVQLQNNHPSCGMLVTYLDVIPWYLRIYFHTFKANIRGNEQRAQKAIQAFDFVPAEQRGRPSQLRVETFLPANTTLLFSLQMEKTFLRLSEHPPDANRGFDIASGVATFTIQKNSDKVSVCDEKATSPFTTTLYTEPLLVPLPTPDFSMPYNVITMTSTVVAFFVASETTVNTIDYYSDLLGSQNLSAICFQFFARYLMHIMHSENAFGVKVTSNKLRNLKDTIEHRSR</sequence>
<feature type="chain" id="PRO_5006059117" evidence="1">
    <location>
        <begin position="23"/>
        <end position="573"/>
    </location>
</feature>
<protein>
    <submittedName>
        <fullName evidence="2">Gpi transamidase</fullName>
    </submittedName>
</protein>
<dbReference type="PANTHER" id="PTHR12959">
    <property type="entry name" value="GPI TRANSAMIDASE COMPONENT PIG-T-RELATED"/>
    <property type="match status" value="1"/>
</dbReference>
<evidence type="ECO:0000313" key="2">
    <source>
        <dbReference type="EMBL" id="CEG48629.1"/>
    </source>
</evidence>
<evidence type="ECO:0000256" key="1">
    <source>
        <dbReference type="SAM" id="SignalP"/>
    </source>
</evidence>
<organism evidence="2 3">
    <name type="scientific">Plasmopara halstedii</name>
    <name type="common">Downy mildew of sunflower</name>
    <dbReference type="NCBI Taxonomy" id="4781"/>
    <lineage>
        <taxon>Eukaryota</taxon>
        <taxon>Sar</taxon>
        <taxon>Stramenopiles</taxon>
        <taxon>Oomycota</taxon>
        <taxon>Peronosporomycetes</taxon>
        <taxon>Peronosporales</taxon>
        <taxon>Peronosporaceae</taxon>
        <taxon>Plasmopara</taxon>
    </lineage>
</organism>
<keyword evidence="3" id="KW-1185">Reference proteome</keyword>
<keyword evidence="1" id="KW-0732">Signal</keyword>
<dbReference type="Pfam" id="PF04113">
    <property type="entry name" value="Gpi16"/>
    <property type="match status" value="2"/>
</dbReference>
<dbReference type="STRING" id="4781.A0A0P1B1R3"/>
<name>A0A0P1B1R3_PLAHL</name>
<dbReference type="GO" id="GO:0016255">
    <property type="term" value="P:attachment of GPI anchor to protein"/>
    <property type="evidence" value="ECO:0007669"/>
    <property type="project" value="InterPro"/>
</dbReference>